<keyword evidence="4 7" id="KW-0812">Transmembrane</keyword>
<proteinExistence type="predicted"/>
<dbReference type="Gene3D" id="3.30.70.1430">
    <property type="entry name" value="Multidrug efflux transporter AcrB pore domain"/>
    <property type="match status" value="2"/>
</dbReference>
<feature type="transmembrane region" description="Helical" evidence="7">
    <location>
        <begin position="901"/>
        <end position="920"/>
    </location>
</feature>
<dbReference type="SUPFAM" id="SSF82866">
    <property type="entry name" value="Multidrug efflux transporter AcrB transmembrane domain"/>
    <property type="match status" value="2"/>
</dbReference>
<feature type="transmembrane region" description="Helical" evidence="7">
    <location>
        <begin position="927"/>
        <end position="951"/>
    </location>
</feature>
<keyword evidence="2" id="KW-0813">Transport</keyword>
<gene>
    <name evidence="8" type="ORF">MNBD_GAMMA11-618</name>
</gene>
<feature type="transmembrane region" description="Helical" evidence="7">
    <location>
        <begin position="352"/>
        <end position="371"/>
    </location>
</feature>
<evidence type="ECO:0000256" key="1">
    <source>
        <dbReference type="ARBA" id="ARBA00004651"/>
    </source>
</evidence>
<dbReference type="InterPro" id="IPR027463">
    <property type="entry name" value="AcrB_DN_DC_subdom"/>
</dbReference>
<feature type="transmembrane region" description="Helical" evidence="7">
    <location>
        <begin position="999"/>
        <end position="1018"/>
    </location>
</feature>
<protein>
    <submittedName>
        <fullName evidence="8">Cobalt-zinc-cadmium resistance protein CzcA Cation efflux system protein CusA</fullName>
    </submittedName>
</protein>
<feature type="transmembrane region" description="Helical" evidence="7">
    <location>
        <begin position="475"/>
        <end position="495"/>
    </location>
</feature>
<sequence>MLNKLIDTAVGSRLLIIIALLGLMVGATMVLPKLNLDAFPDVTNVQVQINTVARGLAAEEVEQLITFPIEAVMYALPDVEEVRSISKTGLSVITVVFKEGTDIYFARQLVFERLQTAREEIPEGIGTPGIGPNSSGLGQVYQYILRADDPVKYNATTLRSYNDWIVKLLLMPVGGVTEVLSFGGEVRQYQVQLKPQRLLAYNLTGDDVANAIEENNRNAGGWYMDRGDEQLVIRGVGWVRSGEEGLRDIGNVPLKIQDGVAVKVRDVANLNFGAEIRQGAVSITRRDADGNPEALGEVVAGVILKRLGANTKATIDGIEERIDIIQAALPDGVTLEPFYDQSSLVNQAVDTVITALLQAFVLIIIILLMFMMNIRATFLVLLSIPVSIGLALMAMAYWNVSANLMSLGGLAIAIGMLVDGSVVMMEHIFSHLSHPDADHEAHIKKDVALGDPDPFDVKHDSHGISLRVQQAAKEVARPVFFAVLIVTIVFAPLFALQGVEGKMFQPMAISILLAMLGSLIVALMVIPALATYLFKNGVVEKESPVLRPISNQYRKRLKQAMNNRSVVVISAVVLFISSLVMVPFLGTEFVPELEEGTLNIRTTLAPSSSLNTSLKVAGHLEAALLTFPEVLYATSRVGRAEIGGDPEPVSNVEIFVGLKPISEWTSAPDRQALQKLMEDKMSVHPGLLFSFSQPIATRVDELLSGVRAQLAIKLFGPDLDILAKKGGEIEALVKTVEGTRGVAMEQIGGEAQLAVRPDRDTLARYGIPVSQVMNLVADAIGGRTAGQVIKGNERYDIYVRLDEKYRNNVEAIRSLILQAPGGAWVKLGDVAQVQIETGPPQIRRDDVQRRVVIQSNVEGRDMGGLVAELDQRIKDEIDMPAGYSIVFGGQFENQQRAQARLMIVVPVSLGLIFLLLYFAFNSVGQALLIMINVPLALIGGIAALFLSGMYLSVPGSIGFITLLGVAVLNGVVMVSSINQRVEGGQSLQESAYEGALSRLRPVLMTAITSALGLIPLLLSNGIGSEIQKPLATVVVGGLISATLLTLFVVPVLYETFSRKKYERET</sequence>
<dbReference type="SUPFAM" id="SSF82714">
    <property type="entry name" value="Multidrug efflux transporter AcrB TolC docking domain, DN and DC subdomains"/>
    <property type="match status" value="2"/>
</dbReference>
<accession>A0A3B0WTW7</accession>
<feature type="transmembrane region" description="Helical" evidence="7">
    <location>
        <begin position="565"/>
        <end position="585"/>
    </location>
</feature>
<organism evidence="8">
    <name type="scientific">hydrothermal vent metagenome</name>
    <dbReference type="NCBI Taxonomy" id="652676"/>
    <lineage>
        <taxon>unclassified sequences</taxon>
        <taxon>metagenomes</taxon>
        <taxon>ecological metagenomes</taxon>
    </lineage>
</organism>
<dbReference type="Gene3D" id="3.30.70.1320">
    <property type="entry name" value="Multidrug efflux transporter AcrB pore domain like"/>
    <property type="match status" value="1"/>
</dbReference>
<feature type="transmembrane region" description="Helical" evidence="7">
    <location>
        <begin position="1030"/>
        <end position="1053"/>
    </location>
</feature>
<dbReference type="EMBL" id="UOFG01000051">
    <property type="protein sequence ID" value="VAW58851.1"/>
    <property type="molecule type" value="Genomic_DNA"/>
</dbReference>
<dbReference type="AlphaFoldDB" id="A0A3B0WTW7"/>
<evidence type="ECO:0000256" key="6">
    <source>
        <dbReference type="ARBA" id="ARBA00023136"/>
    </source>
</evidence>
<dbReference type="Pfam" id="PF00873">
    <property type="entry name" value="ACR_tran"/>
    <property type="match status" value="1"/>
</dbReference>
<name>A0A3B0WTW7_9ZZZZ</name>
<evidence type="ECO:0000256" key="2">
    <source>
        <dbReference type="ARBA" id="ARBA00022448"/>
    </source>
</evidence>
<dbReference type="Gene3D" id="3.30.70.1440">
    <property type="entry name" value="Multidrug efflux transporter AcrB pore domain"/>
    <property type="match status" value="1"/>
</dbReference>
<dbReference type="PANTHER" id="PTHR32063:SF24">
    <property type="entry name" value="CATION EFFLUX SYSTEM (ACRB_ACRD_ACRF FAMILY)"/>
    <property type="match status" value="1"/>
</dbReference>
<reference evidence="8" key="1">
    <citation type="submission" date="2018-06" db="EMBL/GenBank/DDBJ databases">
        <authorList>
            <person name="Zhirakovskaya E."/>
        </authorList>
    </citation>
    <scope>NUCLEOTIDE SEQUENCE</scope>
</reference>
<feature type="transmembrane region" description="Helical" evidence="7">
    <location>
        <begin position="507"/>
        <end position="534"/>
    </location>
</feature>
<evidence type="ECO:0000256" key="7">
    <source>
        <dbReference type="SAM" id="Phobius"/>
    </source>
</evidence>
<evidence type="ECO:0000256" key="4">
    <source>
        <dbReference type="ARBA" id="ARBA00022692"/>
    </source>
</evidence>
<keyword evidence="3" id="KW-1003">Cell membrane</keyword>
<feature type="transmembrane region" description="Helical" evidence="7">
    <location>
        <begin position="404"/>
        <end position="425"/>
    </location>
</feature>
<dbReference type="GO" id="GO:0008324">
    <property type="term" value="F:monoatomic cation transmembrane transporter activity"/>
    <property type="evidence" value="ECO:0007669"/>
    <property type="project" value="InterPro"/>
</dbReference>
<keyword evidence="6 7" id="KW-0472">Membrane</keyword>
<dbReference type="InterPro" id="IPR001036">
    <property type="entry name" value="Acrflvin-R"/>
</dbReference>
<dbReference type="SUPFAM" id="SSF82693">
    <property type="entry name" value="Multidrug efflux transporter AcrB pore domain, PN1, PN2, PC1 and PC2 subdomains"/>
    <property type="match status" value="3"/>
</dbReference>
<dbReference type="PRINTS" id="PR00702">
    <property type="entry name" value="ACRIFLAVINRP"/>
</dbReference>
<evidence type="ECO:0000256" key="5">
    <source>
        <dbReference type="ARBA" id="ARBA00022989"/>
    </source>
</evidence>
<evidence type="ECO:0000313" key="8">
    <source>
        <dbReference type="EMBL" id="VAW58851.1"/>
    </source>
</evidence>
<dbReference type="Gene3D" id="1.20.1640.10">
    <property type="entry name" value="Multidrug efflux transporter AcrB transmembrane domain"/>
    <property type="match status" value="2"/>
</dbReference>
<dbReference type="PANTHER" id="PTHR32063">
    <property type="match status" value="1"/>
</dbReference>
<feature type="transmembrane region" description="Helical" evidence="7">
    <location>
        <begin position="957"/>
        <end position="978"/>
    </location>
</feature>
<feature type="transmembrane region" description="Helical" evidence="7">
    <location>
        <begin position="378"/>
        <end position="398"/>
    </location>
</feature>
<dbReference type="GO" id="GO:0042910">
    <property type="term" value="F:xenobiotic transmembrane transporter activity"/>
    <property type="evidence" value="ECO:0007669"/>
    <property type="project" value="TreeGrafter"/>
</dbReference>
<feature type="transmembrane region" description="Helical" evidence="7">
    <location>
        <begin position="12"/>
        <end position="31"/>
    </location>
</feature>
<keyword evidence="5 7" id="KW-1133">Transmembrane helix</keyword>
<dbReference type="InterPro" id="IPR004763">
    <property type="entry name" value="CusA-like"/>
</dbReference>
<dbReference type="GO" id="GO:0005886">
    <property type="term" value="C:plasma membrane"/>
    <property type="evidence" value="ECO:0007669"/>
    <property type="project" value="UniProtKB-SubCell"/>
</dbReference>
<evidence type="ECO:0000256" key="3">
    <source>
        <dbReference type="ARBA" id="ARBA00022475"/>
    </source>
</evidence>
<dbReference type="Gene3D" id="3.30.2090.10">
    <property type="entry name" value="Multidrug efflux transporter AcrB TolC docking domain, DN and DC subdomains"/>
    <property type="match status" value="2"/>
</dbReference>
<comment type="subcellular location">
    <subcellularLocation>
        <location evidence="1">Cell membrane</location>
        <topology evidence="1">Multi-pass membrane protein</topology>
    </subcellularLocation>
</comment>
<dbReference type="NCBIfam" id="TIGR00914">
    <property type="entry name" value="2A0601"/>
    <property type="match status" value="1"/>
</dbReference>